<dbReference type="KEGG" id="ttz:FHG85_07335"/>
<dbReference type="Proteomes" id="UP000500961">
    <property type="component" value="Chromosome"/>
</dbReference>
<evidence type="ECO:0000313" key="10">
    <source>
        <dbReference type="Proteomes" id="UP000500961"/>
    </source>
</evidence>
<dbReference type="SUPFAM" id="SSF55874">
    <property type="entry name" value="ATPase domain of HSP90 chaperone/DNA topoisomerase II/histidine kinase"/>
    <property type="match status" value="1"/>
</dbReference>
<evidence type="ECO:0000256" key="7">
    <source>
        <dbReference type="SAM" id="Coils"/>
    </source>
</evidence>
<protein>
    <recommendedName>
        <fullName evidence="2">histidine kinase</fullName>
        <ecNumber evidence="2">2.7.13.3</ecNumber>
    </recommendedName>
</protein>
<dbReference type="InterPro" id="IPR003594">
    <property type="entry name" value="HATPase_dom"/>
</dbReference>
<dbReference type="EMBL" id="CP041345">
    <property type="protein sequence ID" value="QKG80080.1"/>
    <property type="molecule type" value="Genomic_DNA"/>
</dbReference>
<dbReference type="EC" id="2.7.13.3" evidence="2"/>
<comment type="catalytic activity">
    <reaction evidence="1">
        <text>ATP + protein L-histidine = ADP + protein N-phospho-L-histidine.</text>
        <dbReference type="EC" id="2.7.13.3"/>
    </reaction>
</comment>
<dbReference type="SMART" id="SM00387">
    <property type="entry name" value="HATPase_c"/>
    <property type="match status" value="1"/>
</dbReference>
<evidence type="ECO:0000256" key="4">
    <source>
        <dbReference type="ARBA" id="ARBA00022679"/>
    </source>
</evidence>
<evidence type="ECO:0000259" key="8">
    <source>
        <dbReference type="PROSITE" id="PS50109"/>
    </source>
</evidence>
<keyword evidence="4" id="KW-0808">Transferase</keyword>
<sequence length="303" mass="34390">MSKKPEELSDNELLAELKRRFDQNKKTLDDLKHLNAELRLVNKKLEESEALKSHFISNITNEIINPFTSILGLSRAILSVEKENWKKVISMVALIHSEAFNLDFQFRNIFVAAKIEAGEIYPEIMLVDVNNLFESVLESFKYELRKKNLKVNYSYVVEGEVDNSVHFKTDPEKVKLIVANLLSNAVNFSFEGNTIDVKAVRKLNELAISVKDYGIGISKENHKIIFDRFKRLDSGINSLNRGHGLGLSVNKAIIDMLNGSIEIDSELGKGACFTITIPEVDIEVDDIATDDNEMFFDNDTEIF</sequence>
<keyword evidence="7" id="KW-0175">Coiled coil</keyword>
<dbReference type="InterPro" id="IPR036890">
    <property type="entry name" value="HATPase_C_sf"/>
</dbReference>
<evidence type="ECO:0000256" key="2">
    <source>
        <dbReference type="ARBA" id="ARBA00012438"/>
    </source>
</evidence>
<dbReference type="Gene3D" id="1.10.287.130">
    <property type="match status" value="1"/>
</dbReference>
<feature type="coiled-coil region" evidence="7">
    <location>
        <begin position="14"/>
        <end position="51"/>
    </location>
</feature>
<dbReference type="PANTHER" id="PTHR43711:SF26">
    <property type="entry name" value="SENSOR HISTIDINE KINASE RCSC"/>
    <property type="match status" value="1"/>
</dbReference>
<dbReference type="SUPFAM" id="SSF47384">
    <property type="entry name" value="Homodimeric domain of signal transducing histidine kinase"/>
    <property type="match status" value="1"/>
</dbReference>
<reference evidence="9 10" key="1">
    <citation type="submission" date="2019-07" db="EMBL/GenBank/DDBJ databases">
        <title>Thalassofilum flectens gen. nov., sp. nov., a novel moderate thermophilic anaerobe from a shallow sea hot spring in Kunashir Island (Russia), representing a new family in the order Bacteroidales, and proposal of Thalassofilacea fam. nov.</title>
        <authorList>
            <person name="Kochetkova T.V."/>
            <person name="Podosokorskaya O.A."/>
            <person name="Novikov A."/>
            <person name="Elcheninov A.G."/>
            <person name="Toshchakov S.V."/>
            <person name="Kublanov I.V."/>
        </authorList>
    </citation>
    <scope>NUCLEOTIDE SEQUENCE [LARGE SCALE GENOMIC DNA]</scope>
    <source>
        <strain evidence="9 10">38-H</strain>
    </source>
</reference>
<dbReference type="Pfam" id="PF02518">
    <property type="entry name" value="HATPase_c"/>
    <property type="match status" value="1"/>
</dbReference>
<dbReference type="InterPro" id="IPR036097">
    <property type="entry name" value="HisK_dim/P_sf"/>
</dbReference>
<gene>
    <name evidence="9" type="ORF">FHG85_07335</name>
</gene>
<dbReference type="RefSeq" id="WP_173074471.1">
    <property type="nucleotide sequence ID" value="NZ_CP041345.1"/>
</dbReference>
<keyword evidence="10" id="KW-1185">Reference proteome</keyword>
<proteinExistence type="predicted"/>
<dbReference type="FunFam" id="3.30.565.10:FF:000006">
    <property type="entry name" value="Sensor histidine kinase WalK"/>
    <property type="match status" value="1"/>
</dbReference>
<keyword evidence="6" id="KW-0902">Two-component regulatory system</keyword>
<evidence type="ECO:0000256" key="6">
    <source>
        <dbReference type="ARBA" id="ARBA00023012"/>
    </source>
</evidence>
<dbReference type="AlphaFoldDB" id="A0A7D4BBI8"/>
<dbReference type="InterPro" id="IPR004358">
    <property type="entry name" value="Sig_transdc_His_kin-like_C"/>
</dbReference>
<dbReference type="InterPro" id="IPR005467">
    <property type="entry name" value="His_kinase_dom"/>
</dbReference>
<evidence type="ECO:0000313" key="9">
    <source>
        <dbReference type="EMBL" id="QKG80080.1"/>
    </source>
</evidence>
<dbReference type="PANTHER" id="PTHR43711">
    <property type="entry name" value="TWO-COMPONENT HISTIDINE KINASE"/>
    <property type="match status" value="1"/>
</dbReference>
<name>A0A7D4BBI8_9BACT</name>
<feature type="domain" description="Histidine kinase" evidence="8">
    <location>
        <begin position="58"/>
        <end position="281"/>
    </location>
</feature>
<dbReference type="PRINTS" id="PR00344">
    <property type="entry name" value="BCTRLSENSOR"/>
</dbReference>
<evidence type="ECO:0000256" key="1">
    <source>
        <dbReference type="ARBA" id="ARBA00000085"/>
    </source>
</evidence>
<keyword evidence="3" id="KW-0597">Phosphoprotein</keyword>
<evidence type="ECO:0000256" key="5">
    <source>
        <dbReference type="ARBA" id="ARBA00022777"/>
    </source>
</evidence>
<keyword evidence="5 9" id="KW-0418">Kinase</keyword>
<accession>A0A7D4BBI8</accession>
<dbReference type="GO" id="GO:0000155">
    <property type="term" value="F:phosphorelay sensor kinase activity"/>
    <property type="evidence" value="ECO:0007669"/>
    <property type="project" value="InterPro"/>
</dbReference>
<dbReference type="PROSITE" id="PS50109">
    <property type="entry name" value="HIS_KIN"/>
    <property type="match status" value="1"/>
</dbReference>
<evidence type="ECO:0000256" key="3">
    <source>
        <dbReference type="ARBA" id="ARBA00022553"/>
    </source>
</evidence>
<dbReference type="Gene3D" id="3.30.565.10">
    <property type="entry name" value="Histidine kinase-like ATPase, C-terminal domain"/>
    <property type="match status" value="1"/>
</dbReference>
<dbReference type="InterPro" id="IPR050736">
    <property type="entry name" value="Sensor_HK_Regulatory"/>
</dbReference>
<organism evidence="9 10">
    <name type="scientific">Tenuifilum thalassicum</name>
    <dbReference type="NCBI Taxonomy" id="2590900"/>
    <lineage>
        <taxon>Bacteria</taxon>
        <taxon>Pseudomonadati</taxon>
        <taxon>Bacteroidota</taxon>
        <taxon>Bacteroidia</taxon>
        <taxon>Bacteroidales</taxon>
        <taxon>Tenuifilaceae</taxon>
        <taxon>Tenuifilum</taxon>
    </lineage>
</organism>